<evidence type="ECO:0000313" key="3">
    <source>
        <dbReference type="EMBL" id="HIX76601.1"/>
    </source>
</evidence>
<feature type="region of interest" description="Disordered" evidence="1">
    <location>
        <begin position="23"/>
        <end position="43"/>
    </location>
</feature>
<organism evidence="3 4">
    <name type="scientific">Candidatus Fusicatenibacter merdavium</name>
    <dbReference type="NCBI Taxonomy" id="2838600"/>
    <lineage>
        <taxon>Bacteria</taxon>
        <taxon>Bacillati</taxon>
        <taxon>Bacillota</taxon>
        <taxon>Clostridia</taxon>
        <taxon>Lachnospirales</taxon>
        <taxon>Lachnospiraceae</taxon>
        <taxon>Fusicatenibacter</taxon>
    </lineage>
</organism>
<sequence>MKAKKVAALVMAGTMVLMTGCGNGGQSAESGSSAKAESASGNSQEETVLTFTYKQSASADPLEAWLEEENIIEQFEEEHPGCTIEMSPISSSEGDYATLLALQLSSESTAPDIFMEDTYMTATDAASGYLACLDDYLNEWEDWDHYLDGTKAAVKGTDGKSYGVPVSTDSRGIWYNKEILQKAGYEIPWQPANWEEVLEAAQKIKDTQPDVAPIFMSVSSSEGVVLCQEKVQIKHAFFKVGLPCQSFCFFV</sequence>
<comment type="caution">
    <text evidence="3">The sequence shown here is derived from an EMBL/GenBank/DDBJ whole genome shotgun (WGS) entry which is preliminary data.</text>
</comment>
<dbReference type="PANTHER" id="PTHR43649:SF14">
    <property type="entry name" value="BLR3389 PROTEIN"/>
    <property type="match status" value="1"/>
</dbReference>
<dbReference type="EMBL" id="DXEK01000051">
    <property type="protein sequence ID" value="HIX76601.1"/>
    <property type="molecule type" value="Genomic_DNA"/>
</dbReference>
<evidence type="ECO:0000256" key="1">
    <source>
        <dbReference type="SAM" id="MobiDB-lite"/>
    </source>
</evidence>
<dbReference type="InterPro" id="IPR006059">
    <property type="entry name" value="SBP"/>
</dbReference>
<feature type="chain" id="PRO_5039425126" evidence="2">
    <location>
        <begin position="20"/>
        <end position="251"/>
    </location>
</feature>
<protein>
    <submittedName>
        <fullName evidence="3">Extracellular solute-binding protein</fullName>
    </submittedName>
</protein>
<keyword evidence="2" id="KW-0732">Signal</keyword>
<dbReference type="PANTHER" id="PTHR43649">
    <property type="entry name" value="ARABINOSE-BINDING PROTEIN-RELATED"/>
    <property type="match status" value="1"/>
</dbReference>
<proteinExistence type="predicted"/>
<name>A0A9D2BHQ1_9FIRM</name>
<gene>
    <name evidence="3" type="ORF">H9734_03250</name>
</gene>
<dbReference type="InterPro" id="IPR050490">
    <property type="entry name" value="Bact_solute-bd_prot1"/>
</dbReference>
<dbReference type="PROSITE" id="PS51257">
    <property type="entry name" value="PROKAR_LIPOPROTEIN"/>
    <property type="match status" value="1"/>
</dbReference>
<evidence type="ECO:0000256" key="2">
    <source>
        <dbReference type="SAM" id="SignalP"/>
    </source>
</evidence>
<dbReference type="Pfam" id="PF01547">
    <property type="entry name" value="SBP_bac_1"/>
    <property type="match status" value="1"/>
</dbReference>
<reference evidence="3" key="1">
    <citation type="journal article" date="2021" name="PeerJ">
        <title>Extensive microbial diversity within the chicken gut microbiome revealed by metagenomics and culture.</title>
        <authorList>
            <person name="Gilroy R."/>
            <person name="Ravi A."/>
            <person name="Getino M."/>
            <person name="Pursley I."/>
            <person name="Horton D.L."/>
            <person name="Alikhan N.F."/>
            <person name="Baker D."/>
            <person name="Gharbi K."/>
            <person name="Hall N."/>
            <person name="Watson M."/>
            <person name="Adriaenssens E.M."/>
            <person name="Foster-Nyarko E."/>
            <person name="Jarju S."/>
            <person name="Secka A."/>
            <person name="Antonio M."/>
            <person name="Oren A."/>
            <person name="Chaudhuri R.R."/>
            <person name="La Ragione R."/>
            <person name="Hildebrand F."/>
            <person name="Pallen M.J."/>
        </authorList>
    </citation>
    <scope>NUCLEOTIDE SEQUENCE</scope>
    <source>
        <strain evidence="3">CHK183-1962</strain>
    </source>
</reference>
<reference evidence="3" key="2">
    <citation type="submission" date="2021-04" db="EMBL/GenBank/DDBJ databases">
        <authorList>
            <person name="Gilroy R."/>
        </authorList>
    </citation>
    <scope>NUCLEOTIDE SEQUENCE</scope>
    <source>
        <strain evidence="3">CHK183-1962</strain>
    </source>
</reference>
<dbReference type="Proteomes" id="UP000886890">
    <property type="component" value="Unassembled WGS sequence"/>
</dbReference>
<feature type="compositionally biased region" description="Low complexity" evidence="1">
    <location>
        <begin position="26"/>
        <end position="43"/>
    </location>
</feature>
<dbReference type="Gene3D" id="3.40.190.10">
    <property type="entry name" value="Periplasmic binding protein-like II"/>
    <property type="match status" value="1"/>
</dbReference>
<accession>A0A9D2BHQ1</accession>
<evidence type="ECO:0000313" key="4">
    <source>
        <dbReference type="Proteomes" id="UP000886890"/>
    </source>
</evidence>
<feature type="signal peptide" evidence="2">
    <location>
        <begin position="1"/>
        <end position="19"/>
    </location>
</feature>
<dbReference type="SUPFAM" id="SSF53850">
    <property type="entry name" value="Periplasmic binding protein-like II"/>
    <property type="match status" value="1"/>
</dbReference>
<dbReference type="AlphaFoldDB" id="A0A9D2BHQ1"/>